<feature type="region of interest" description="Disordered" evidence="3">
    <location>
        <begin position="1"/>
        <end position="41"/>
    </location>
</feature>
<keyword evidence="6" id="KW-1185">Reference proteome</keyword>
<dbReference type="Gene3D" id="1.10.357.10">
    <property type="entry name" value="Tetracycline Repressor, domain 2"/>
    <property type="match status" value="1"/>
</dbReference>
<evidence type="ECO:0000256" key="1">
    <source>
        <dbReference type="ARBA" id="ARBA00023125"/>
    </source>
</evidence>
<reference evidence="6" key="1">
    <citation type="journal article" date="2019" name="Int. J. Syst. Evol. Microbiol.">
        <title>The Global Catalogue of Microorganisms (GCM) 10K type strain sequencing project: providing services to taxonomists for standard genome sequencing and annotation.</title>
        <authorList>
            <consortium name="The Broad Institute Genomics Platform"/>
            <consortium name="The Broad Institute Genome Sequencing Center for Infectious Disease"/>
            <person name="Wu L."/>
            <person name="Ma J."/>
        </authorList>
    </citation>
    <scope>NUCLEOTIDE SEQUENCE [LARGE SCALE GENOMIC DNA]</scope>
    <source>
        <strain evidence="6">JCM 14560</strain>
    </source>
</reference>
<evidence type="ECO:0000313" key="6">
    <source>
        <dbReference type="Proteomes" id="UP001422759"/>
    </source>
</evidence>
<comment type="caution">
    <text evidence="5">The sequence shown here is derived from an EMBL/GenBank/DDBJ whole genome shotgun (WGS) entry which is preliminary data.</text>
</comment>
<dbReference type="RefSeq" id="WP_344460839.1">
    <property type="nucleotide sequence ID" value="NZ_BAAANT010000003.1"/>
</dbReference>
<name>A0ABP5KIL7_9ACTN</name>
<keyword evidence="1 2" id="KW-0238">DNA-binding</keyword>
<proteinExistence type="predicted"/>
<dbReference type="Proteomes" id="UP001422759">
    <property type="component" value="Unassembled WGS sequence"/>
</dbReference>
<protein>
    <recommendedName>
        <fullName evidence="4">HTH tetR-type domain-containing protein</fullName>
    </recommendedName>
</protein>
<dbReference type="SUPFAM" id="SSF46689">
    <property type="entry name" value="Homeodomain-like"/>
    <property type="match status" value="1"/>
</dbReference>
<dbReference type="PROSITE" id="PS50977">
    <property type="entry name" value="HTH_TETR_2"/>
    <property type="match status" value="1"/>
</dbReference>
<feature type="domain" description="HTH tetR-type" evidence="4">
    <location>
        <begin position="40"/>
        <end position="101"/>
    </location>
</feature>
<evidence type="ECO:0000313" key="5">
    <source>
        <dbReference type="EMBL" id="GAA2132972.1"/>
    </source>
</evidence>
<organism evidence="5 6">
    <name type="scientific">Kitasatospora kazusensis</name>
    <dbReference type="NCBI Taxonomy" id="407974"/>
    <lineage>
        <taxon>Bacteria</taxon>
        <taxon>Bacillati</taxon>
        <taxon>Actinomycetota</taxon>
        <taxon>Actinomycetes</taxon>
        <taxon>Kitasatosporales</taxon>
        <taxon>Streptomycetaceae</taxon>
        <taxon>Kitasatospora</taxon>
    </lineage>
</organism>
<evidence type="ECO:0000256" key="2">
    <source>
        <dbReference type="PROSITE-ProRule" id="PRU00335"/>
    </source>
</evidence>
<feature type="compositionally biased region" description="Low complexity" evidence="3">
    <location>
        <begin position="27"/>
        <end position="36"/>
    </location>
</feature>
<dbReference type="InterPro" id="IPR001647">
    <property type="entry name" value="HTH_TetR"/>
</dbReference>
<feature type="DNA-binding region" description="H-T-H motif" evidence="2">
    <location>
        <begin position="64"/>
        <end position="83"/>
    </location>
</feature>
<accession>A0ABP5KIL7</accession>
<dbReference type="EMBL" id="BAAANT010000003">
    <property type="protein sequence ID" value="GAA2132972.1"/>
    <property type="molecule type" value="Genomic_DNA"/>
</dbReference>
<sequence>MATRSEDPRPGTPAEHTAERTAERPAARQAARPRASAKGEQTRLRLIAAARTLLAGNDELGPFTTRNVAALGGVTHGMCHYHFQNRTDLLVAVVEDIRPEWILPLEEAVGAPGGFAERAERVLAMLTQPEAADLSRLHSALHWFALNDDRVRESLAAEYRRWRACFVTLFQVLADERGDGLDPRPLGEAVAAAADGLAAIQSLDARLEAGPALRALVLGLASGASAG</sequence>
<dbReference type="InterPro" id="IPR009057">
    <property type="entry name" value="Homeodomain-like_sf"/>
</dbReference>
<feature type="compositionally biased region" description="Basic and acidic residues" evidence="3">
    <location>
        <begin position="16"/>
        <end position="26"/>
    </location>
</feature>
<gene>
    <name evidence="5" type="ORF">GCM10009760_08580</name>
</gene>
<evidence type="ECO:0000259" key="4">
    <source>
        <dbReference type="PROSITE" id="PS50977"/>
    </source>
</evidence>
<evidence type="ECO:0000256" key="3">
    <source>
        <dbReference type="SAM" id="MobiDB-lite"/>
    </source>
</evidence>